<dbReference type="EMBL" id="CM039438">
    <property type="protein sequence ID" value="KAI4298425.1"/>
    <property type="molecule type" value="Genomic_DNA"/>
</dbReference>
<keyword evidence="2" id="KW-1185">Reference proteome</keyword>
<reference evidence="1 2" key="1">
    <citation type="journal article" date="2022" name="DNA Res.">
        <title>Chromosomal-level genome assembly of the orchid tree Bauhinia variegata (Leguminosae; Cercidoideae) supports the allotetraploid origin hypothesis of Bauhinia.</title>
        <authorList>
            <person name="Zhong Y."/>
            <person name="Chen Y."/>
            <person name="Zheng D."/>
            <person name="Pang J."/>
            <person name="Liu Y."/>
            <person name="Luo S."/>
            <person name="Meng S."/>
            <person name="Qian L."/>
            <person name="Wei D."/>
            <person name="Dai S."/>
            <person name="Zhou R."/>
        </authorList>
    </citation>
    <scope>NUCLEOTIDE SEQUENCE [LARGE SCALE GENOMIC DNA]</scope>
    <source>
        <strain evidence="1">BV-YZ2020</strain>
    </source>
</reference>
<comment type="caution">
    <text evidence="1">The sequence shown here is derived from an EMBL/GenBank/DDBJ whole genome shotgun (WGS) entry which is preliminary data.</text>
</comment>
<sequence>MGSVHAELSLDLKPTFLPKTITDFLYEVSTIGNAAEKRLRLDDYVERLEEEMRKIDAFKRELPLCMLIMNDAILVLKDESAKWRIPNSQSILEEFIPLKKECDQKEEIKKEKENRDKKNWMSSVQLWNTPSVYEKKNWMSSVQLWNTAIYPTTANNNFEQKQHLKVENKKMKEEGKSAAEDSYQPSINRSTNGCRAFMPFTYPAVPVAMIKEEKAAKIKEEKEESVINGLSLSTPGIKKTNTRESAGASGSITSSNSAVSSSPSPPSAQANLHPGPQQSSRKQRRCWSPELHRRFVNALQQLGGSQAATPKQIRELMHVDGLTNDEVKSHLQKYRLHTRRIHPAISTPANQSSAVLGDLWMSQDQYSDSTKTTGFQSASPEGPLQLARSARGSSPPEDKSIRGRSFTTT</sequence>
<dbReference type="Proteomes" id="UP000828941">
    <property type="component" value="Chromosome 13"/>
</dbReference>
<gene>
    <name evidence="1" type="ORF">L6164_031987</name>
</gene>
<organism evidence="1 2">
    <name type="scientific">Bauhinia variegata</name>
    <name type="common">Purple orchid tree</name>
    <name type="synonym">Phanera variegata</name>
    <dbReference type="NCBI Taxonomy" id="167791"/>
    <lineage>
        <taxon>Eukaryota</taxon>
        <taxon>Viridiplantae</taxon>
        <taxon>Streptophyta</taxon>
        <taxon>Embryophyta</taxon>
        <taxon>Tracheophyta</taxon>
        <taxon>Spermatophyta</taxon>
        <taxon>Magnoliopsida</taxon>
        <taxon>eudicotyledons</taxon>
        <taxon>Gunneridae</taxon>
        <taxon>Pentapetalae</taxon>
        <taxon>rosids</taxon>
        <taxon>fabids</taxon>
        <taxon>Fabales</taxon>
        <taxon>Fabaceae</taxon>
        <taxon>Cercidoideae</taxon>
        <taxon>Cercideae</taxon>
        <taxon>Bauhiniinae</taxon>
        <taxon>Bauhinia</taxon>
    </lineage>
</organism>
<evidence type="ECO:0000313" key="1">
    <source>
        <dbReference type="EMBL" id="KAI4298425.1"/>
    </source>
</evidence>
<name>A0ACB9KMQ7_BAUVA</name>
<accession>A0ACB9KMQ7</accession>
<evidence type="ECO:0000313" key="2">
    <source>
        <dbReference type="Proteomes" id="UP000828941"/>
    </source>
</evidence>
<protein>
    <submittedName>
        <fullName evidence="1">Uncharacterized protein</fullName>
    </submittedName>
</protein>
<proteinExistence type="predicted"/>